<dbReference type="AlphaFoldDB" id="A0A0R2BB37"/>
<dbReference type="InterPro" id="IPR052556">
    <property type="entry name" value="PolySynth_Transporter"/>
</dbReference>
<feature type="transmembrane region" description="Helical" evidence="5">
    <location>
        <begin position="83"/>
        <end position="104"/>
    </location>
</feature>
<feature type="transmembrane region" description="Helical" evidence="5">
    <location>
        <begin position="41"/>
        <end position="62"/>
    </location>
</feature>
<evidence type="ECO:0000256" key="5">
    <source>
        <dbReference type="SAM" id="Phobius"/>
    </source>
</evidence>
<feature type="transmembrane region" description="Helical" evidence="5">
    <location>
        <begin position="110"/>
        <end position="133"/>
    </location>
</feature>
<dbReference type="PANTHER" id="PTHR43424:SF1">
    <property type="entry name" value="LOCUS PUTATIVE PROTEIN 1-RELATED"/>
    <property type="match status" value="1"/>
</dbReference>
<feature type="transmembrane region" description="Helical" evidence="5">
    <location>
        <begin position="164"/>
        <end position="183"/>
    </location>
</feature>
<feature type="transmembrane region" description="Helical" evidence="5">
    <location>
        <begin position="323"/>
        <end position="344"/>
    </location>
</feature>
<dbReference type="Pfam" id="PF01943">
    <property type="entry name" value="Polysacc_synt"/>
    <property type="match status" value="1"/>
</dbReference>
<feature type="transmembrane region" description="Helical" evidence="5">
    <location>
        <begin position="246"/>
        <end position="266"/>
    </location>
</feature>
<organism evidence="6 7">
    <name type="scientific">Ligilactobacillus murinus DSM 20452 = NBRC 14221</name>
    <dbReference type="NCBI Taxonomy" id="1423772"/>
    <lineage>
        <taxon>Bacteria</taxon>
        <taxon>Bacillati</taxon>
        <taxon>Bacillota</taxon>
        <taxon>Bacilli</taxon>
        <taxon>Lactobacillales</taxon>
        <taxon>Lactobacillaceae</taxon>
        <taxon>Ligilactobacillus</taxon>
    </lineage>
</organism>
<comment type="caution">
    <text evidence="6">The sequence shown here is derived from an EMBL/GenBank/DDBJ whole genome shotgun (WGS) entry which is preliminary data.</text>
</comment>
<sequence>MKVLRNYLYNAGYQVLAIIVPLLTSPYISRVLHASGVGDNAYTNSIIQYFVMFAALGVGYYGNREIAYVREDRQKMSETFWEIQILKTLTTLVAYLAFVIFLQIYTEYTWYLWIQSINVLAVAFDISWLFMGIEDFKRTVIRNTIVKLASMIMIFTLVRDANDVALYIFIIGASTFFGNLILWPYLKKILVPVKFKELHPLKHFNPTVSLFIPQVATSVYLQLNKTMLGAMVGAEYAGFYFNADQIVKMVLTLATSLGTVMLPHMASAFAKGKHKEVNKMLYTSFDFISLLSVAMTFGLAAVSLHLGPYFYGHGFGPVGKAMLIEAAVILFIAWSNTVGAQYLLPTNKVKAFTTSVVLGAVVNMIANLPFIYLWGLEGAMYATVISEFVVTAYQIWYIRDLVDLKQMFINIPKYLIAGIVMFVPVFMLDNYLKTSILTLAIEVIIGILIYIVMIIVLRPTSLNQITTMIKSKVKGN</sequence>
<comment type="subcellular location">
    <subcellularLocation>
        <location evidence="1">Membrane</location>
        <topology evidence="1">Multi-pass membrane protein</topology>
    </subcellularLocation>
</comment>
<evidence type="ECO:0000256" key="2">
    <source>
        <dbReference type="ARBA" id="ARBA00022692"/>
    </source>
</evidence>
<evidence type="ECO:0000313" key="6">
    <source>
        <dbReference type="EMBL" id="KRM76703.1"/>
    </source>
</evidence>
<feature type="transmembrane region" description="Helical" evidence="5">
    <location>
        <begin position="411"/>
        <end position="428"/>
    </location>
</feature>
<evidence type="ECO:0000256" key="3">
    <source>
        <dbReference type="ARBA" id="ARBA00022989"/>
    </source>
</evidence>
<keyword evidence="4 5" id="KW-0472">Membrane</keyword>
<feature type="transmembrane region" description="Helical" evidence="5">
    <location>
        <begin position="287"/>
        <end position="311"/>
    </location>
</feature>
<dbReference type="InterPro" id="IPR002797">
    <property type="entry name" value="Polysacc_synth"/>
</dbReference>
<dbReference type="GO" id="GO:0016020">
    <property type="term" value="C:membrane"/>
    <property type="evidence" value="ECO:0007669"/>
    <property type="project" value="UniProtKB-SubCell"/>
</dbReference>
<name>A0A0R2BB37_9LACO</name>
<protein>
    <submittedName>
        <fullName evidence="6">Oligosaccharide translocase</fullName>
    </submittedName>
</protein>
<gene>
    <name evidence="6" type="ORF">FC48_GL001401</name>
</gene>
<dbReference type="PATRIC" id="fig|1423772.3.peg.1492"/>
<reference evidence="6 7" key="1">
    <citation type="journal article" date="2015" name="Genome Announc.">
        <title>Expanding the biotechnology potential of lactobacilli through comparative genomics of 213 strains and associated genera.</title>
        <authorList>
            <person name="Sun Z."/>
            <person name="Harris H.M."/>
            <person name="McCann A."/>
            <person name="Guo C."/>
            <person name="Argimon S."/>
            <person name="Zhang W."/>
            <person name="Yang X."/>
            <person name="Jeffery I.B."/>
            <person name="Cooney J.C."/>
            <person name="Kagawa T.F."/>
            <person name="Liu W."/>
            <person name="Song Y."/>
            <person name="Salvetti E."/>
            <person name="Wrobel A."/>
            <person name="Rasinkangas P."/>
            <person name="Parkhill J."/>
            <person name="Rea M.C."/>
            <person name="O'Sullivan O."/>
            <person name="Ritari J."/>
            <person name="Douillard F.P."/>
            <person name="Paul Ross R."/>
            <person name="Yang R."/>
            <person name="Briner A.E."/>
            <person name="Felis G.E."/>
            <person name="de Vos W.M."/>
            <person name="Barrangou R."/>
            <person name="Klaenhammer T.R."/>
            <person name="Caufield P.W."/>
            <person name="Cui Y."/>
            <person name="Zhang H."/>
            <person name="O'Toole P.W."/>
        </authorList>
    </citation>
    <scope>NUCLEOTIDE SEQUENCE [LARGE SCALE GENOMIC DNA]</scope>
    <source>
        <strain evidence="6 7">DSM 20452</strain>
    </source>
</reference>
<dbReference type="EMBL" id="AYYN01000031">
    <property type="protein sequence ID" value="KRM76703.1"/>
    <property type="molecule type" value="Genomic_DNA"/>
</dbReference>
<dbReference type="Proteomes" id="UP000051612">
    <property type="component" value="Unassembled WGS sequence"/>
</dbReference>
<evidence type="ECO:0000256" key="1">
    <source>
        <dbReference type="ARBA" id="ARBA00004141"/>
    </source>
</evidence>
<feature type="transmembrane region" description="Helical" evidence="5">
    <location>
        <begin position="7"/>
        <end position="29"/>
    </location>
</feature>
<accession>A0A0R2BB37</accession>
<dbReference type="CDD" id="cd13128">
    <property type="entry name" value="MATE_Wzx_like"/>
    <property type="match status" value="1"/>
</dbReference>
<feature type="transmembrane region" description="Helical" evidence="5">
    <location>
        <begin position="434"/>
        <end position="457"/>
    </location>
</feature>
<dbReference type="PANTHER" id="PTHR43424">
    <property type="entry name" value="LOCUS PUTATIVE PROTEIN 1-RELATED"/>
    <property type="match status" value="1"/>
</dbReference>
<dbReference type="RefSeq" id="WP_010690223.1">
    <property type="nucleotide sequence ID" value="NZ_AYYN01000031.1"/>
</dbReference>
<keyword evidence="3 5" id="KW-1133">Transmembrane helix</keyword>
<evidence type="ECO:0000256" key="4">
    <source>
        <dbReference type="ARBA" id="ARBA00023136"/>
    </source>
</evidence>
<feature type="transmembrane region" description="Helical" evidence="5">
    <location>
        <begin position="356"/>
        <end position="374"/>
    </location>
</feature>
<evidence type="ECO:0000313" key="7">
    <source>
        <dbReference type="Proteomes" id="UP000051612"/>
    </source>
</evidence>
<proteinExistence type="predicted"/>
<feature type="transmembrane region" description="Helical" evidence="5">
    <location>
        <begin position="380"/>
        <end position="399"/>
    </location>
</feature>
<keyword evidence="2 5" id="KW-0812">Transmembrane</keyword>